<reference evidence="6" key="1">
    <citation type="journal article" date="2008" name="Nature">
        <title>The amphioxus genome and the evolution of the chordate karyotype.</title>
        <authorList>
            <consortium name="US DOE Joint Genome Institute (JGI-PGF)"/>
            <person name="Putnam N.H."/>
            <person name="Butts T."/>
            <person name="Ferrier D.E.K."/>
            <person name="Furlong R.F."/>
            <person name="Hellsten U."/>
            <person name="Kawashima T."/>
            <person name="Robinson-Rechavi M."/>
            <person name="Shoguchi E."/>
            <person name="Terry A."/>
            <person name="Yu J.-K."/>
            <person name="Benito-Gutierrez E.L."/>
            <person name="Dubchak I."/>
            <person name="Garcia-Fernandez J."/>
            <person name="Gibson-Brown J.J."/>
            <person name="Grigoriev I.V."/>
            <person name="Horton A.C."/>
            <person name="de Jong P.J."/>
            <person name="Jurka J."/>
            <person name="Kapitonov V.V."/>
            <person name="Kohara Y."/>
            <person name="Kuroki Y."/>
            <person name="Lindquist E."/>
            <person name="Lucas S."/>
            <person name="Osoegawa K."/>
            <person name="Pennacchio L.A."/>
            <person name="Salamov A.A."/>
            <person name="Satou Y."/>
            <person name="Sauka-Spengler T."/>
            <person name="Schmutz J."/>
            <person name="Shin-I T."/>
            <person name="Toyoda A."/>
            <person name="Bronner-Fraser M."/>
            <person name="Fujiyama A."/>
            <person name="Holland L.Z."/>
            <person name="Holland P.W.H."/>
            <person name="Satoh N."/>
            <person name="Rokhsar D.S."/>
        </authorList>
    </citation>
    <scope>NUCLEOTIDE SEQUENCE [LARGE SCALE GENOMIC DNA]</scope>
    <source>
        <strain evidence="6">S238N-H82</strain>
        <tissue evidence="6">Testes</tissue>
    </source>
</reference>
<keyword evidence="2" id="KW-0489">Methyltransferase</keyword>
<evidence type="ECO:0000256" key="4">
    <source>
        <dbReference type="ARBA" id="ARBA00022694"/>
    </source>
</evidence>
<dbReference type="GO" id="GO:0032259">
    <property type="term" value="P:methylation"/>
    <property type="evidence" value="ECO:0007669"/>
    <property type="project" value="UniProtKB-KW"/>
</dbReference>
<organism>
    <name type="scientific">Branchiostoma floridae</name>
    <name type="common">Florida lancelet</name>
    <name type="synonym">Amphioxus</name>
    <dbReference type="NCBI Taxonomy" id="7739"/>
    <lineage>
        <taxon>Eukaryota</taxon>
        <taxon>Metazoa</taxon>
        <taxon>Chordata</taxon>
        <taxon>Cephalochordata</taxon>
        <taxon>Leptocardii</taxon>
        <taxon>Amphioxiformes</taxon>
        <taxon>Branchiostomatidae</taxon>
        <taxon>Branchiostoma</taxon>
    </lineage>
</organism>
<proteinExistence type="inferred from homology"/>
<dbReference type="SUPFAM" id="SSF53335">
    <property type="entry name" value="S-adenosyl-L-methionine-dependent methyltransferases"/>
    <property type="match status" value="2"/>
</dbReference>
<dbReference type="EMBL" id="GG666499">
    <property type="protein sequence ID" value="EEN62178.1"/>
    <property type="molecule type" value="Genomic_DNA"/>
</dbReference>
<dbReference type="eggNOG" id="KOG2361">
    <property type="taxonomic scope" value="Eukaryota"/>
</dbReference>
<dbReference type="InterPro" id="IPR029063">
    <property type="entry name" value="SAM-dependent_MTases_sf"/>
</dbReference>
<evidence type="ECO:0000313" key="6">
    <source>
        <dbReference type="EMBL" id="EEN62178.1"/>
    </source>
</evidence>
<evidence type="ECO:0000256" key="3">
    <source>
        <dbReference type="ARBA" id="ARBA00022679"/>
    </source>
</evidence>
<dbReference type="AlphaFoldDB" id="C3YC03"/>
<dbReference type="GO" id="GO:0008173">
    <property type="term" value="F:RNA methyltransferase activity"/>
    <property type="evidence" value="ECO:0007669"/>
    <property type="project" value="UniProtKB-ARBA"/>
</dbReference>
<evidence type="ECO:0000256" key="2">
    <source>
        <dbReference type="ARBA" id="ARBA00022603"/>
    </source>
</evidence>
<evidence type="ECO:0000256" key="5">
    <source>
        <dbReference type="SAM" id="MobiDB-lite"/>
    </source>
</evidence>
<dbReference type="GO" id="GO:0008757">
    <property type="term" value="F:S-adenosylmethionine-dependent methyltransferase activity"/>
    <property type="evidence" value="ECO:0007669"/>
    <property type="project" value="UniProtKB-ARBA"/>
</dbReference>
<evidence type="ECO:0008006" key="7">
    <source>
        <dbReference type="Google" id="ProtNLM"/>
    </source>
</evidence>
<keyword evidence="4" id="KW-0819">tRNA processing</keyword>
<keyword evidence="3" id="KW-0808">Transferase</keyword>
<sequence>MEDSSIPTFAEAPFQRKGSAHPRTLTDEDKDRLKKQDNKIVSDFKQQKLEREAQRNWDLFYKRNSTNFFKDRHWTAREFEELANSQKDTPLVLLEAGCGVGNFLFPLLQENPSLFIHACDFSPRAVQFVKVVKPGGCVLFRDYGLYDHAMFRFAPGHKLADSFYVRQDGTRAYYFSTGRPQTADSQDPLVGRQQPILTDCNKCIATSEHTSGEVVKPGGCVLFRDYGLYDHAMFRFAPGHKLADSFYVRQDGTRAYYFSTDELARLFTSAGFCVVVKPGGCVLFRDYGLYDHAMFRFAPGHKLADSFYVRQDGTRAYYFSTVLFCCMPKDLEQDSVREIIELAFVLFCCMSKDLEQDSVREIIELAFDELARLFTSAGFCVNLRQDARDAPFTAIICWGIFFTMHAIRETFPPPNSTPPGGKSPPTPTCAVPQKTDHEMALLIPGAKSSVSMGNRQLMWSHMEIVCQDVKRASLEGS</sequence>
<dbReference type="PANTHER" id="PTHR22809:SF5">
    <property type="entry name" value="TRNA N(3)-METHYLCYTIDINE METHYLTRANSFERASE METTL6"/>
    <property type="match status" value="1"/>
</dbReference>
<dbReference type="STRING" id="7739.C3YC03"/>
<dbReference type="PANTHER" id="PTHR22809">
    <property type="entry name" value="METHYLTRANSFERASE-RELATED"/>
    <property type="match status" value="1"/>
</dbReference>
<accession>C3YC03</accession>
<dbReference type="GO" id="GO:0008033">
    <property type="term" value="P:tRNA processing"/>
    <property type="evidence" value="ECO:0007669"/>
    <property type="project" value="UniProtKB-KW"/>
</dbReference>
<protein>
    <recommendedName>
        <fullName evidence="7">Methyltransferase-like protein</fullName>
    </recommendedName>
</protein>
<dbReference type="InterPro" id="IPR026113">
    <property type="entry name" value="METTL2/6/8-like"/>
</dbReference>
<evidence type="ECO:0000256" key="1">
    <source>
        <dbReference type="ARBA" id="ARBA00009725"/>
    </source>
</evidence>
<name>C3YC03_BRAFL</name>
<dbReference type="InParanoid" id="C3YC03"/>
<comment type="similarity">
    <text evidence="1">Belongs to the methyltransferase superfamily. METL family.</text>
</comment>
<dbReference type="Gene3D" id="3.40.50.150">
    <property type="entry name" value="Vaccinia Virus protein VP39"/>
    <property type="match status" value="1"/>
</dbReference>
<gene>
    <name evidence="6" type="ORF">BRAFLDRAFT_92035</name>
</gene>
<feature type="region of interest" description="Disordered" evidence="5">
    <location>
        <begin position="1"/>
        <end position="32"/>
    </location>
</feature>